<evidence type="ECO:0000313" key="2">
    <source>
        <dbReference type="EMBL" id="QKX63358.1"/>
    </source>
</evidence>
<evidence type="ECO:0000313" key="3">
    <source>
        <dbReference type="Proteomes" id="UP000509510"/>
    </source>
</evidence>
<dbReference type="KEGG" id="trg:TRUGW13939_10528"/>
<feature type="region of interest" description="Disordered" evidence="1">
    <location>
        <begin position="1"/>
        <end position="54"/>
    </location>
</feature>
<feature type="compositionally biased region" description="Basic and acidic residues" evidence="1">
    <location>
        <begin position="31"/>
        <end position="46"/>
    </location>
</feature>
<feature type="region of interest" description="Disordered" evidence="1">
    <location>
        <begin position="92"/>
        <end position="149"/>
    </location>
</feature>
<dbReference type="OrthoDB" id="4448936at2759"/>
<evidence type="ECO:0000256" key="1">
    <source>
        <dbReference type="SAM" id="MobiDB-lite"/>
    </source>
</evidence>
<gene>
    <name evidence="2" type="ORF">TRUGW13939_10528</name>
</gene>
<dbReference type="RefSeq" id="XP_035349532.1">
    <property type="nucleotide sequence ID" value="XM_035493639.1"/>
</dbReference>
<feature type="compositionally biased region" description="Low complexity" evidence="1">
    <location>
        <begin position="244"/>
        <end position="254"/>
    </location>
</feature>
<accession>A0A7H8RBG4</accession>
<dbReference type="GeneID" id="55998007"/>
<dbReference type="EMBL" id="CP055903">
    <property type="protein sequence ID" value="QKX63358.1"/>
    <property type="molecule type" value="Genomic_DNA"/>
</dbReference>
<name>A0A7H8RBG4_TALRU</name>
<dbReference type="AlphaFoldDB" id="A0A7H8RBG4"/>
<dbReference type="Proteomes" id="UP000509510">
    <property type="component" value="Chromosome VI"/>
</dbReference>
<reference evidence="3" key="1">
    <citation type="submission" date="2020-06" db="EMBL/GenBank/DDBJ databases">
        <title>A chromosome-scale genome assembly of Talaromyces rugulosus W13939.</title>
        <authorList>
            <person name="Wang B."/>
            <person name="Guo L."/>
            <person name="Ye K."/>
            <person name="Wang L."/>
        </authorList>
    </citation>
    <scope>NUCLEOTIDE SEQUENCE [LARGE SCALE GENOMIC DNA]</scope>
    <source>
        <strain evidence="3">W13939</strain>
    </source>
</reference>
<protein>
    <submittedName>
        <fullName evidence="2">Uncharacterized protein</fullName>
    </submittedName>
</protein>
<proteinExistence type="predicted"/>
<sequence>MATSPPLSQRHHHHRLSPSFTDSAIDVELSEPGRTEQSEQSEQSHVDDDDDELETRLARIAQLAAAQDSFRGLDGDGRAAVERYLDGLEGQLLDPRPQITREIAKNRPVSRSASNNSPTTTEAGTGTVTPTAIIPHTTTTRRRKDENRAMEQTSLDLTALLEELSTVNAELQQRRVEACHIHDLFTSKCEGMAQRIIELDHEIHELRSDIVEDTIELEGLRGTVRGLESWIGRWQRQRDITINSSSSPSPSQSRSRWKRKKQHAPQEAEDENENDFDTLLDGISAWMRGWNDVEEGFRVRARRRKLRRERQFNPIQR</sequence>
<organism evidence="2 3">
    <name type="scientific">Talaromyces rugulosus</name>
    <name type="common">Penicillium rugulosum</name>
    <dbReference type="NCBI Taxonomy" id="121627"/>
    <lineage>
        <taxon>Eukaryota</taxon>
        <taxon>Fungi</taxon>
        <taxon>Dikarya</taxon>
        <taxon>Ascomycota</taxon>
        <taxon>Pezizomycotina</taxon>
        <taxon>Eurotiomycetes</taxon>
        <taxon>Eurotiomycetidae</taxon>
        <taxon>Eurotiales</taxon>
        <taxon>Trichocomaceae</taxon>
        <taxon>Talaromyces</taxon>
        <taxon>Talaromyces sect. Islandici</taxon>
    </lineage>
</organism>
<feature type="compositionally biased region" description="Low complexity" evidence="1">
    <location>
        <begin position="118"/>
        <end position="138"/>
    </location>
</feature>
<feature type="region of interest" description="Disordered" evidence="1">
    <location>
        <begin position="241"/>
        <end position="275"/>
    </location>
</feature>
<keyword evidence="3" id="KW-1185">Reference proteome</keyword>